<evidence type="ECO:0000313" key="3">
    <source>
        <dbReference type="Proteomes" id="UP000683925"/>
    </source>
</evidence>
<keyword evidence="1" id="KW-0812">Transmembrane</keyword>
<keyword evidence="1" id="KW-0472">Membrane</keyword>
<feature type="transmembrane region" description="Helical" evidence="1">
    <location>
        <begin position="138"/>
        <end position="157"/>
    </location>
</feature>
<evidence type="ECO:0000313" key="2">
    <source>
        <dbReference type="EMBL" id="CAD8204286.1"/>
    </source>
</evidence>
<accession>A0A8S1XS26</accession>
<keyword evidence="1" id="KW-1133">Transmembrane helix</keyword>
<proteinExistence type="predicted"/>
<evidence type="ECO:0000256" key="1">
    <source>
        <dbReference type="SAM" id="Phobius"/>
    </source>
</evidence>
<keyword evidence="3" id="KW-1185">Reference proteome</keyword>
<dbReference type="EMBL" id="CAJJDP010000133">
    <property type="protein sequence ID" value="CAD8204286.1"/>
    <property type="molecule type" value="Genomic_DNA"/>
</dbReference>
<gene>
    <name evidence="2" type="ORF">POCTA_138.1.T1320066</name>
</gene>
<feature type="transmembrane region" description="Helical" evidence="1">
    <location>
        <begin position="163"/>
        <end position="181"/>
    </location>
</feature>
<comment type="caution">
    <text evidence="2">The sequence shown here is derived from an EMBL/GenBank/DDBJ whole genome shotgun (WGS) entry which is preliminary data.</text>
</comment>
<dbReference type="AlphaFoldDB" id="A0A8S1XS26"/>
<sequence>MKTLKCRCPIRIDDHRIILRNNCCLQNFLIQIKSTQFLNCLQQVQKINRRFQKSQKRYTTVLVQLGRNSNEMNTLKIDSQQILQHSYALIVIKFLKKNTLDLISEGLKQNVKDQRILLIFLNQVGTLRYGIYKEQTTFLFISIILELIQVTDMLVLVDYNRVIYLKIYTVVRNIILLYFIIRQKRYDNLQ</sequence>
<dbReference type="Proteomes" id="UP000683925">
    <property type="component" value="Unassembled WGS sequence"/>
</dbReference>
<organism evidence="2 3">
    <name type="scientific">Paramecium octaurelia</name>
    <dbReference type="NCBI Taxonomy" id="43137"/>
    <lineage>
        <taxon>Eukaryota</taxon>
        <taxon>Sar</taxon>
        <taxon>Alveolata</taxon>
        <taxon>Ciliophora</taxon>
        <taxon>Intramacronucleata</taxon>
        <taxon>Oligohymenophorea</taxon>
        <taxon>Peniculida</taxon>
        <taxon>Parameciidae</taxon>
        <taxon>Paramecium</taxon>
    </lineage>
</organism>
<reference evidence="2" key="1">
    <citation type="submission" date="2021-01" db="EMBL/GenBank/DDBJ databases">
        <authorList>
            <consortium name="Genoscope - CEA"/>
            <person name="William W."/>
        </authorList>
    </citation>
    <scope>NUCLEOTIDE SEQUENCE</scope>
</reference>
<evidence type="ECO:0008006" key="4">
    <source>
        <dbReference type="Google" id="ProtNLM"/>
    </source>
</evidence>
<name>A0A8S1XS26_PAROT</name>
<protein>
    <recommendedName>
        <fullName evidence="4">Transmembrane protein</fullName>
    </recommendedName>
</protein>